<comment type="similarity">
    <text evidence="3">Belongs to the Nudix hydrolase family. NudC subfamily.</text>
</comment>
<dbReference type="InterPro" id="IPR050241">
    <property type="entry name" value="NAD-cap_RNA_hydrolase_NudC"/>
</dbReference>
<dbReference type="PROSITE" id="PS00893">
    <property type="entry name" value="NUDIX_BOX"/>
    <property type="match status" value="1"/>
</dbReference>
<dbReference type="InterPro" id="IPR000086">
    <property type="entry name" value="NUDIX_hydrolase_dom"/>
</dbReference>
<evidence type="ECO:0000256" key="7">
    <source>
        <dbReference type="ARBA" id="ARBA00022842"/>
    </source>
</evidence>
<dbReference type="GO" id="GO:0005829">
    <property type="term" value="C:cytosol"/>
    <property type="evidence" value="ECO:0007669"/>
    <property type="project" value="TreeGrafter"/>
</dbReference>
<dbReference type="AlphaFoldDB" id="B7GB41"/>
<dbReference type="PROSITE" id="PS51462">
    <property type="entry name" value="NUDIX"/>
    <property type="match status" value="1"/>
</dbReference>
<organism evidence="11 12">
    <name type="scientific">Phaeodactylum tricornutum (strain CCAP 1055/1)</name>
    <dbReference type="NCBI Taxonomy" id="556484"/>
    <lineage>
        <taxon>Eukaryota</taxon>
        <taxon>Sar</taxon>
        <taxon>Stramenopiles</taxon>
        <taxon>Ochrophyta</taxon>
        <taxon>Bacillariophyta</taxon>
        <taxon>Bacillariophyceae</taxon>
        <taxon>Bacillariophycidae</taxon>
        <taxon>Naviculales</taxon>
        <taxon>Phaeodactylaceae</taxon>
        <taxon>Phaeodactylum</taxon>
    </lineage>
</organism>
<dbReference type="KEGG" id="pti:PHATRDRAFT_16157"/>
<evidence type="ECO:0000256" key="8">
    <source>
        <dbReference type="ARBA" id="ARBA00023027"/>
    </source>
</evidence>
<dbReference type="GeneID" id="7198199"/>
<keyword evidence="12" id="KW-1185">Reference proteome</keyword>
<keyword evidence="8" id="KW-0520">NAD</keyword>
<dbReference type="OrthoDB" id="10249612at2759"/>
<evidence type="ECO:0000313" key="11">
    <source>
        <dbReference type="EMBL" id="EEC44147.1"/>
    </source>
</evidence>
<dbReference type="Pfam" id="PF00293">
    <property type="entry name" value="NUDIX"/>
    <property type="match status" value="1"/>
</dbReference>
<evidence type="ECO:0000256" key="3">
    <source>
        <dbReference type="ARBA" id="ARBA00009595"/>
    </source>
</evidence>
<dbReference type="InterPro" id="IPR049734">
    <property type="entry name" value="NudC-like_C"/>
</dbReference>
<dbReference type="eggNOG" id="KOG3084">
    <property type="taxonomic scope" value="Eukaryota"/>
</dbReference>
<dbReference type="RefSeq" id="XP_002184398.1">
    <property type="nucleotide sequence ID" value="XM_002184362.1"/>
</dbReference>
<evidence type="ECO:0000256" key="9">
    <source>
        <dbReference type="ARBA" id="ARBA00023679"/>
    </source>
</evidence>
<dbReference type="STRING" id="556484.B7GB41"/>
<evidence type="ECO:0000256" key="5">
    <source>
        <dbReference type="ARBA" id="ARBA00022723"/>
    </source>
</evidence>
<dbReference type="PANTHER" id="PTHR42904:SF6">
    <property type="entry name" value="NAD-CAPPED RNA HYDROLASE NUDT12"/>
    <property type="match status" value="1"/>
</dbReference>
<evidence type="ECO:0000256" key="1">
    <source>
        <dbReference type="ARBA" id="ARBA00001946"/>
    </source>
</evidence>
<dbReference type="PaxDb" id="2850-Phatr16157"/>
<proteinExistence type="inferred from homology"/>
<comment type="cofactor">
    <cofactor evidence="2">
        <name>Zn(2+)</name>
        <dbReference type="ChEBI" id="CHEBI:29105"/>
    </cofactor>
</comment>
<dbReference type="Gene3D" id="3.90.79.10">
    <property type="entry name" value="Nucleoside Triphosphate Pyrophosphohydrolase"/>
    <property type="match status" value="1"/>
</dbReference>
<dbReference type="GO" id="GO:0006742">
    <property type="term" value="P:NADP+ catabolic process"/>
    <property type="evidence" value="ECO:0007669"/>
    <property type="project" value="TreeGrafter"/>
</dbReference>
<reference evidence="12" key="2">
    <citation type="submission" date="2008-08" db="EMBL/GenBank/DDBJ databases">
        <authorList>
            <consortium name="Diatom Consortium"/>
            <person name="Grigoriev I."/>
            <person name="Grimwood J."/>
            <person name="Kuo A."/>
            <person name="Otillar R.P."/>
            <person name="Salamov A."/>
            <person name="Detter J.C."/>
            <person name="Lindquist E."/>
            <person name="Shapiro H."/>
            <person name="Lucas S."/>
            <person name="Glavina del Rio T."/>
            <person name="Pitluck S."/>
            <person name="Rokhsar D."/>
            <person name="Bowler C."/>
        </authorList>
    </citation>
    <scope>GENOME REANNOTATION</scope>
    <source>
        <strain evidence="12">CCAP 1055/1</strain>
    </source>
</reference>
<comment type="catalytic activity">
    <reaction evidence="9">
        <text>a 5'-end NAD(+)-phospho-ribonucleoside in mRNA + H2O = a 5'-end phospho-adenosine-phospho-ribonucleoside in mRNA + beta-nicotinamide D-ribonucleotide + 2 H(+)</text>
        <dbReference type="Rhea" id="RHEA:60876"/>
        <dbReference type="Rhea" id="RHEA-COMP:15698"/>
        <dbReference type="Rhea" id="RHEA-COMP:15719"/>
        <dbReference type="ChEBI" id="CHEBI:14649"/>
        <dbReference type="ChEBI" id="CHEBI:15377"/>
        <dbReference type="ChEBI" id="CHEBI:15378"/>
        <dbReference type="ChEBI" id="CHEBI:144029"/>
        <dbReference type="ChEBI" id="CHEBI:144051"/>
    </reaction>
    <physiologicalReaction direction="left-to-right" evidence="9">
        <dbReference type="Rhea" id="RHEA:60877"/>
    </physiologicalReaction>
</comment>
<evidence type="ECO:0000259" key="10">
    <source>
        <dbReference type="PROSITE" id="PS51462"/>
    </source>
</evidence>
<dbReference type="GO" id="GO:0035529">
    <property type="term" value="F:NADH pyrophosphatase activity"/>
    <property type="evidence" value="ECO:0007669"/>
    <property type="project" value="TreeGrafter"/>
</dbReference>
<dbReference type="EC" id="3.6.1.22" evidence="4"/>
<dbReference type="Gene3D" id="3.90.79.20">
    <property type="match status" value="1"/>
</dbReference>
<reference evidence="11 12" key="1">
    <citation type="journal article" date="2008" name="Nature">
        <title>The Phaeodactylum genome reveals the evolutionary history of diatom genomes.</title>
        <authorList>
            <person name="Bowler C."/>
            <person name="Allen A.E."/>
            <person name="Badger J.H."/>
            <person name="Grimwood J."/>
            <person name="Jabbari K."/>
            <person name="Kuo A."/>
            <person name="Maheswari U."/>
            <person name="Martens C."/>
            <person name="Maumus F."/>
            <person name="Otillar R.P."/>
            <person name="Rayko E."/>
            <person name="Salamov A."/>
            <person name="Vandepoele K."/>
            <person name="Beszteri B."/>
            <person name="Gruber A."/>
            <person name="Heijde M."/>
            <person name="Katinka M."/>
            <person name="Mock T."/>
            <person name="Valentin K."/>
            <person name="Verret F."/>
            <person name="Berges J.A."/>
            <person name="Brownlee C."/>
            <person name="Cadoret J.P."/>
            <person name="Chiovitti A."/>
            <person name="Choi C.J."/>
            <person name="Coesel S."/>
            <person name="De Martino A."/>
            <person name="Detter J.C."/>
            <person name="Durkin C."/>
            <person name="Falciatore A."/>
            <person name="Fournet J."/>
            <person name="Haruta M."/>
            <person name="Huysman M.J."/>
            <person name="Jenkins B.D."/>
            <person name="Jiroutova K."/>
            <person name="Jorgensen R.E."/>
            <person name="Joubert Y."/>
            <person name="Kaplan A."/>
            <person name="Kroger N."/>
            <person name="Kroth P.G."/>
            <person name="La Roche J."/>
            <person name="Lindquist E."/>
            <person name="Lommer M."/>
            <person name="Martin-Jezequel V."/>
            <person name="Lopez P.J."/>
            <person name="Lucas S."/>
            <person name="Mangogna M."/>
            <person name="McGinnis K."/>
            <person name="Medlin L.K."/>
            <person name="Montsant A."/>
            <person name="Oudot-Le Secq M.P."/>
            <person name="Napoli C."/>
            <person name="Obornik M."/>
            <person name="Parker M.S."/>
            <person name="Petit J.L."/>
            <person name="Porcel B.M."/>
            <person name="Poulsen N."/>
            <person name="Robison M."/>
            <person name="Rychlewski L."/>
            <person name="Rynearson T.A."/>
            <person name="Schmutz J."/>
            <person name="Shapiro H."/>
            <person name="Siaut M."/>
            <person name="Stanley M."/>
            <person name="Sussman M.R."/>
            <person name="Taylor A.R."/>
            <person name="Vardi A."/>
            <person name="von Dassow P."/>
            <person name="Vyverman W."/>
            <person name="Willis A."/>
            <person name="Wyrwicz L.S."/>
            <person name="Rokhsar D.S."/>
            <person name="Weissenbach J."/>
            <person name="Armbrust E.V."/>
            <person name="Green B.R."/>
            <person name="Van de Peer Y."/>
            <person name="Grigoriev I.V."/>
        </authorList>
    </citation>
    <scope>NUCLEOTIDE SEQUENCE [LARGE SCALE GENOMIC DNA]</scope>
    <source>
        <strain evidence="11 12">CCAP 1055/1</strain>
    </source>
</reference>
<accession>B7GB41</accession>
<evidence type="ECO:0000256" key="4">
    <source>
        <dbReference type="ARBA" id="ARBA00012381"/>
    </source>
</evidence>
<evidence type="ECO:0000313" key="12">
    <source>
        <dbReference type="Proteomes" id="UP000000759"/>
    </source>
</evidence>
<dbReference type="NCBIfam" id="NF001299">
    <property type="entry name" value="PRK00241.1"/>
    <property type="match status" value="1"/>
</dbReference>
<dbReference type="GO" id="GO:0046872">
    <property type="term" value="F:metal ion binding"/>
    <property type="evidence" value="ECO:0007669"/>
    <property type="project" value="UniProtKB-KW"/>
</dbReference>
<dbReference type="SUPFAM" id="SSF55811">
    <property type="entry name" value="Nudix"/>
    <property type="match status" value="1"/>
</dbReference>
<name>B7GB41_PHATC</name>
<protein>
    <recommendedName>
        <fullName evidence="4">NAD(+) diphosphatase</fullName>
        <ecNumber evidence="4">3.6.1.22</ecNumber>
    </recommendedName>
</protein>
<dbReference type="HOGENOM" id="CLU_532643_0_0_1"/>
<keyword evidence="7" id="KW-0460">Magnesium</keyword>
<dbReference type="GO" id="GO:0019677">
    <property type="term" value="P:NAD+ catabolic process"/>
    <property type="evidence" value="ECO:0007669"/>
    <property type="project" value="TreeGrafter"/>
</dbReference>
<evidence type="ECO:0000256" key="6">
    <source>
        <dbReference type="ARBA" id="ARBA00022801"/>
    </source>
</evidence>
<dbReference type="Proteomes" id="UP000000759">
    <property type="component" value="Chromosome 23"/>
</dbReference>
<sequence length="175" mass="19617">MAQWKKTHHYCSNCGATQTPMQGGSCLQCSVCKSLSWPRQDPSIIVLVTSRDGNKALLARSHRHPPKVHTALAGFVEAGETFERAVLREAWEETGVQVDLESVKYLASQPWPFPRSTMIGFRATADHTKPMNIDHNELVDALWFSKEDNLTLPVLIPPKGVLARRLIDNWLEDAT</sequence>
<dbReference type="InParanoid" id="B7GB41"/>
<comment type="cofactor">
    <cofactor evidence="1">
        <name>Mg(2+)</name>
        <dbReference type="ChEBI" id="CHEBI:18420"/>
    </cofactor>
</comment>
<dbReference type="PANTHER" id="PTHR42904">
    <property type="entry name" value="NUDIX HYDROLASE, NUDC SUBFAMILY"/>
    <property type="match status" value="1"/>
</dbReference>
<gene>
    <name evidence="11" type="ORF">PHATRDRAFT_16157</name>
</gene>
<dbReference type="InterPro" id="IPR020084">
    <property type="entry name" value="NUDIX_hydrolase_CS"/>
</dbReference>
<keyword evidence="6" id="KW-0378">Hydrolase</keyword>
<dbReference type="EMBL" id="CM000625">
    <property type="protein sequence ID" value="EEC44147.1"/>
    <property type="molecule type" value="Genomic_DNA"/>
</dbReference>
<evidence type="ECO:0000256" key="2">
    <source>
        <dbReference type="ARBA" id="ARBA00001947"/>
    </source>
</evidence>
<dbReference type="InterPro" id="IPR015797">
    <property type="entry name" value="NUDIX_hydrolase-like_dom_sf"/>
</dbReference>
<feature type="domain" description="Nudix hydrolase" evidence="10">
    <location>
        <begin position="38"/>
        <end position="168"/>
    </location>
</feature>
<keyword evidence="5" id="KW-0479">Metal-binding</keyword>
<dbReference type="CDD" id="cd03429">
    <property type="entry name" value="NUDIX_NADH_pyrophosphatase_Nudt13"/>
    <property type="match status" value="1"/>
</dbReference>